<accession>A0A9P6RQK6</accession>
<feature type="binding site" evidence="12">
    <location>
        <position position="118"/>
    </location>
    <ligand>
        <name>substrate</name>
    </ligand>
</feature>
<keyword evidence="8" id="KW-0067">ATP-binding</keyword>
<evidence type="ECO:0000256" key="11">
    <source>
        <dbReference type="PIRSR" id="PIRSR612734-1"/>
    </source>
</evidence>
<dbReference type="FunFam" id="1.25.40.340:FF:000001">
    <property type="entry name" value="Dihydroxyacetone kinase 1"/>
    <property type="match status" value="1"/>
</dbReference>
<evidence type="ECO:0000313" key="16">
    <source>
        <dbReference type="EMBL" id="KAG0323916.1"/>
    </source>
</evidence>
<evidence type="ECO:0000256" key="5">
    <source>
        <dbReference type="ARBA" id="ARBA00022741"/>
    </source>
</evidence>
<dbReference type="FunFam" id="3.30.1180.20:FF:000001">
    <property type="entry name" value="Dihydroxyacetone kinase 1"/>
    <property type="match status" value="1"/>
</dbReference>
<evidence type="ECO:0000256" key="7">
    <source>
        <dbReference type="ARBA" id="ARBA00022798"/>
    </source>
</evidence>
<dbReference type="Pfam" id="PF02734">
    <property type="entry name" value="Dak2"/>
    <property type="match status" value="1"/>
</dbReference>
<evidence type="ECO:0000256" key="10">
    <source>
        <dbReference type="ARBA" id="ARBA00048898"/>
    </source>
</evidence>
<evidence type="ECO:0000256" key="8">
    <source>
        <dbReference type="ARBA" id="ARBA00022840"/>
    </source>
</evidence>
<dbReference type="Pfam" id="PF02733">
    <property type="entry name" value="Dak1"/>
    <property type="match status" value="1"/>
</dbReference>
<dbReference type="SMART" id="SM01120">
    <property type="entry name" value="Dak2"/>
    <property type="match status" value="1"/>
</dbReference>
<comment type="catalytic activity">
    <reaction evidence="9">
        <text>D-glyceraldehyde + ATP = D-glyceraldehyde 3-phosphate + ADP + H(+)</text>
        <dbReference type="Rhea" id="RHEA:13941"/>
        <dbReference type="ChEBI" id="CHEBI:15378"/>
        <dbReference type="ChEBI" id="CHEBI:17378"/>
        <dbReference type="ChEBI" id="CHEBI:30616"/>
        <dbReference type="ChEBI" id="CHEBI:59776"/>
        <dbReference type="ChEBI" id="CHEBI:456216"/>
        <dbReference type="EC" id="2.7.1.28"/>
    </reaction>
</comment>
<evidence type="ECO:0000256" key="1">
    <source>
        <dbReference type="ARBA" id="ARBA00003264"/>
    </source>
</evidence>
<dbReference type="Gene3D" id="1.25.40.340">
    <property type="match status" value="1"/>
</dbReference>
<dbReference type="AlphaFoldDB" id="A0A9P6RQK6"/>
<protein>
    <submittedName>
        <fullName evidence="16">Dihydroxyacetone kinase 2</fullName>
    </submittedName>
</protein>
<organism evidence="16 17">
    <name type="scientific">Dissophora globulifera</name>
    <dbReference type="NCBI Taxonomy" id="979702"/>
    <lineage>
        <taxon>Eukaryota</taxon>
        <taxon>Fungi</taxon>
        <taxon>Fungi incertae sedis</taxon>
        <taxon>Mucoromycota</taxon>
        <taxon>Mortierellomycotina</taxon>
        <taxon>Mortierellomycetes</taxon>
        <taxon>Mortierellales</taxon>
        <taxon>Mortierellaceae</taxon>
        <taxon>Dissophora</taxon>
    </lineage>
</organism>
<dbReference type="InterPro" id="IPR050861">
    <property type="entry name" value="Dihydroxyacetone_Kinase"/>
</dbReference>
<dbReference type="GO" id="GO:0004371">
    <property type="term" value="F:glycerone kinase activity"/>
    <property type="evidence" value="ECO:0007669"/>
    <property type="project" value="UniProtKB-EC"/>
</dbReference>
<comment type="pathway">
    <text evidence="2">Polyol metabolism; glycerol fermentation; glycerone phosphate from glycerol (oxidative route): step 2/2.</text>
</comment>
<dbReference type="InterPro" id="IPR004006">
    <property type="entry name" value="DhaK_dom"/>
</dbReference>
<dbReference type="InterPro" id="IPR036117">
    <property type="entry name" value="DhaL_dom_sf"/>
</dbReference>
<evidence type="ECO:0000256" key="2">
    <source>
        <dbReference type="ARBA" id="ARBA00004778"/>
    </source>
</evidence>
<dbReference type="GO" id="GO:0005829">
    <property type="term" value="C:cytosol"/>
    <property type="evidence" value="ECO:0007669"/>
    <property type="project" value="TreeGrafter"/>
</dbReference>
<keyword evidence="7" id="KW-0319">Glycerol metabolism</keyword>
<evidence type="ECO:0000256" key="6">
    <source>
        <dbReference type="ARBA" id="ARBA00022777"/>
    </source>
</evidence>
<evidence type="ECO:0000259" key="15">
    <source>
        <dbReference type="PROSITE" id="PS51481"/>
    </source>
</evidence>
<keyword evidence="6 16" id="KW-0418">Kinase</keyword>
<gene>
    <name evidence="16" type="primary">DAK2</name>
    <name evidence="16" type="ORF">BGZ99_002332</name>
</gene>
<feature type="active site" description="Tele-hemiaminal-histidine intermediate" evidence="11">
    <location>
        <position position="237"/>
    </location>
</feature>
<dbReference type="SUPFAM" id="SSF82549">
    <property type="entry name" value="DAK1/DegV-like"/>
    <property type="match status" value="1"/>
</dbReference>
<dbReference type="PROSITE" id="PS51481">
    <property type="entry name" value="DHAK"/>
    <property type="match status" value="1"/>
</dbReference>
<dbReference type="Proteomes" id="UP000738325">
    <property type="component" value="Unassembled WGS sequence"/>
</dbReference>
<evidence type="ECO:0000256" key="13">
    <source>
        <dbReference type="SAM" id="MobiDB-lite"/>
    </source>
</evidence>
<dbReference type="Gene3D" id="3.40.50.10440">
    <property type="entry name" value="Dihydroxyacetone kinase, domain 1"/>
    <property type="match status" value="1"/>
</dbReference>
<reference evidence="16" key="1">
    <citation type="journal article" date="2020" name="Fungal Divers.">
        <title>Resolving the Mortierellaceae phylogeny through synthesis of multi-gene phylogenetics and phylogenomics.</title>
        <authorList>
            <person name="Vandepol N."/>
            <person name="Liber J."/>
            <person name="Desiro A."/>
            <person name="Na H."/>
            <person name="Kennedy M."/>
            <person name="Barry K."/>
            <person name="Grigoriev I.V."/>
            <person name="Miller A.N."/>
            <person name="O'Donnell K."/>
            <person name="Stajich J.E."/>
            <person name="Bonito G."/>
        </authorList>
    </citation>
    <scope>NUCLEOTIDE SEQUENCE</scope>
    <source>
        <strain evidence="16">REB-010B</strain>
    </source>
</reference>
<dbReference type="GO" id="GO:0005524">
    <property type="term" value="F:ATP binding"/>
    <property type="evidence" value="ECO:0007669"/>
    <property type="project" value="UniProtKB-KW"/>
</dbReference>
<feature type="binding site" evidence="12">
    <location>
        <position position="113"/>
    </location>
    <ligand>
        <name>substrate</name>
    </ligand>
</feature>
<dbReference type="PANTHER" id="PTHR28629:SF4">
    <property type="entry name" value="TRIOKINASE_FMN CYCLASE"/>
    <property type="match status" value="1"/>
</dbReference>
<dbReference type="NCBIfam" id="TIGR02361">
    <property type="entry name" value="dak_ATP"/>
    <property type="match status" value="1"/>
</dbReference>
<evidence type="ECO:0000259" key="14">
    <source>
        <dbReference type="PROSITE" id="PS51480"/>
    </source>
</evidence>
<sequence length="675" mass="72176">MAPATTSKHFLTDPRTLVRDSLRGLTLANPHLRLDDSQKVIYPSTLATLRTQQVTLFCGGGSGHEPAHAGFVGQGMLTAAVSGHVFASPSSSQVLSCLRRVYAENKGTLIVIKNYTGDILNFGRAVERFKSEQVNQGRAMPKVATVVVEDDVGVVNANDDDEGGVGRRGLAGTVLVYKLAGACAANGGTLEQVQHWAEYTVAHTFTIGCALNASSVPGQGYPRTLKDNEIEVGMGIHNEPGFERKELEPADKLIHGLIDHIIHSQPFKACKGTKSRVVLLVNNLGATSNLEMGLITKLAVEAVQDRGMTTERVFSGTYMTGLAMPGVSISLLVLPDDKDKRDNVLALIDEPAHCPGWINHSQVDPKADTSSTDESAQGPIESFIPASNATWERVINAVYENVVAKEPEVTRLDQVMGDGDCGEVLLSGVTAIREAAQQRQLPLNDLPAALARISSIVEEAMGGTSGIIYCLFLDGLAQQLHTEGTTVTNGDGKELLSPKAWGAAMIGALEILYKYTTARPGHRTLIDALEPFAATLAKTGDLTAALDQARRGAAATANMKAKRGRAAYVGGGHEKVEDAGAAGLVAVLEGIEDASTSSPIGGSKWFTLMVKSRDTSMRANSSLMEQSKKLMFGVVDRYPQDQIQNPSTDPLFEVRTFPYASCHRPSKCLEFSLRI</sequence>
<name>A0A9P6RQK6_9FUNG</name>
<comment type="similarity">
    <text evidence="3">Belongs to the dihydroxyacetone kinase (DAK) family.</text>
</comment>
<feature type="binding site" evidence="12">
    <location>
        <begin position="61"/>
        <end position="64"/>
    </location>
    <ligand>
        <name>substrate</name>
    </ligand>
</feature>
<dbReference type="PROSITE" id="PS51480">
    <property type="entry name" value="DHAL"/>
    <property type="match status" value="1"/>
</dbReference>
<evidence type="ECO:0000256" key="9">
    <source>
        <dbReference type="ARBA" id="ARBA00047974"/>
    </source>
</evidence>
<dbReference type="GO" id="GO:0050354">
    <property type="term" value="F:triokinase activity"/>
    <property type="evidence" value="ECO:0007669"/>
    <property type="project" value="UniProtKB-EC"/>
</dbReference>
<evidence type="ECO:0000256" key="12">
    <source>
        <dbReference type="PIRSR" id="PIRSR612734-2"/>
    </source>
</evidence>
<dbReference type="EMBL" id="JAAAIP010000169">
    <property type="protein sequence ID" value="KAG0323916.1"/>
    <property type="molecule type" value="Genomic_DNA"/>
</dbReference>
<dbReference type="OrthoDB" id="1724672at2759"/>
<keyword evidence="4" id="KW-0808">Transferase</keyword>
<dbReference type="FunFam" id="3.40.50.10440:FF:000001">
    <property type="entry name" value="Dihydroxyacetone kinase, DhaK subunit"/>
    <property type="match status" value="1"/>
</dbReference>
<keyword evidence="5" id="KW-0547">Nucleotide-binding</keyword>
<keyword evidence="17" id="KW-1185">Reference proteome</keyword>
<evidence type="ECO:0000256" key="4">
    <source>
        <dbReference type="ARBA" id="ARBA00022679"/>
    </source>
</evidence>
<comment type="caution">
    <text evidence="16">The sequence shown here is derived from an EMBL/GenBank/DDBJ whole genome shotgun (WGS) entry which is preliminary data.</text>
</comment>
<feature type="domain" description="DhaK" evidence="15">
    <location>
        <begin position="13"/>
        <end position="357"/>
    </location>
</feature>
<dbReference type="Gene3D" id="3.30.1180.20">
    <property type="entry name" value="Dihydroxyacetone kinase, domain 2"/>
    <property type="match status" value="1"/>
</dbReference>
<dbReference type="SUPFAM" id="SSF101473">
    <property type="entry name" value="DhaL-like"/>
    <property type="match status" value="1"/>
</dbReference>
<evidence type="ECO:0000313" key="17">
    <source>
        <dbReference type="Proteomes" id="UP000738325"/>
    </source>
</evidence>
<proteinExistence type="inferred from homology"/>
<dbReference type="PANTHER" id="PTHR28629">
    <property type="entry name" value="TRIOKINASE/FMN CYCLASE"/>
    <property type="match status" value="1"/>
</dbReference>
<dbReference type="GO" id="GO:0019563">
    <property type="term" value="P:glycerol catabolic process"/>
    <property type="evidence" value="ECO:0007669"/>
    <property type="project" value="TreeGrafter"/>
</dbReference>
<feature type="region of interest" description="Disordered" evidence="13">
    <location>
        <begin position="358"/>
        <end position="379"/>
    </location>
</feature>
<dbReference type="InterPro" id="IPR012734">
    <property type="entry name" value="DhaK_ATP"/>
</dbReference>
<feature type="domain" description="DhaL" evidence="14">
    <location>
        <begin position="389"/>
        <end position="593"/>
    </location>
</feature>
<dbReference type="InterPro" id="IPR004007">
    <property type="entry name" value="DhaL_dom"/>
</dbReference>
<evidence type="ECO:0000256" key="3">
    <source>
        <dbReference type="ARBA" id="ARBA00008757"/>
    </source>
</evidence>
<comment type="function">
    <text evidence="1">Catalyzes both the phosphorylation of dihydroxyacetone and of glyceraldehyde.</text>
</comment>
<comment type="catalytic activity">
    <reaction evidence="10">
        <text>dihydroxyacetone + ATP = dihydroxyacetone phosphate + ADP + H(+)</text>
        <dbReference type="Rhea" id="RHEA:15773"/>
        <dbReference type="ChEBI" id="CHEBI:15378"/>
        <dbReference type="ChEBI" id="CHEBI:16016"/>
        <dbReference type="ChEBI" id="CHEBI:30616"/>
        <dbReference type="ChEBI" id="CHEBI:57642"/>
        <dbReference type="ChEBI" id="CHEBI:456216"/>
        <dbReference type="EC" id="2.7.1.29"/>
    </reaction>
</comment>